<proteinExistence type="predicted"/>
<reference evidence="1" key="1">
    <citation type="submission" date="2022-07" db="EMBL/GenBank/DDBJ databases">
        <title>Phylogenomic reconstructions and comparative analyses of Kickxellomycotina fungi.</title>
        <authorList>
            <person name="Reynolds N.K."/>
            <person name="Stajich J.E."/>
            <person name="Barry K."/>
            <person name="Grigoriev I.V."/>
            <person name="Crous P."/>
            <person name="Smith M.E."/>
        </authorList>
    </citation>
    <scope>NUCLEOTIDE SEQUENCE</scope>
    <source>
        <strain evidence="1">RSA 567</strain>
    </source>
</reference>
<comment type="caution">
    <text evidence="1">The sequence shown here is derived from an EMBL/GenBank/DDBJ whole genome shotgun (WGS) entry which is preliminary data.</text>
</comment>
<sequence>MVTVTATMQGLARREERIRPFHSMAQEYVMDMAPLHRLKLRRFFEHISFKLQKQPESLPPVPAHRTSTLPTVIRAVASPITPKSTAPKTLLSKGGTVRFAAHLRFEEYQYTRHLHGRLKKLYRQTTDATGTTKPRIGLKNDKQLNSAAKDALSHESPEAQRIEAAYTAMSHLHGRGHVSADEAQALLAVAEAFLVVLGD</sequence>
<accession>A0A9W8B9C8</accession>
<dbReference type="Proteomes" id="UP001151582">
    <property type="component" value="Unassembled WGS sequence"/>
</dbReference>
<gene>
    <name evidence="1" type="ORF">H4R34_002488</name>
</gene>
<name>A0A9W8B9C8_9FUNG</name>
<dbReference type="AlphaFoldDB" id="A0A9W8B9C8"/>
<evidence type="ECO:0000313" key="1">
    <source>
        <dbReference type="EMBL" id="KAJ1980338.1"/>
    </source>
</evidence>
<dbReference type="OrthoDB" id="10613955at2759"/>
<organism evidence="1 2">
    <name type="scientific">Dimargaris verticillata</name>
    <dbReference type="NCBI Taxonomy" id="2761393"/>
    <lineage>
        <taxon>Eukaryota</taxon>
        <taxon>Fungi</taxon>
        <taxon>Fungi incertae sedis</taxon>
        <taxon>Zoopagomycota</taxon>
        <taxon>Kickxellomycotina</taxon>
        <taxon>Dimargaritomycetes</taxon>
        <taxon>Dimargaritales</taxon>
        <taxon>Dimargaritaceae</taxon>
        <taxon>Dimargaris</taxon>
    </lineage>
</organism>
<evidence type="ECO:0000313" key="2">
    <source>
        <dbReference type="Proteomes" id="UP001151582"/>
    </source>
</evidence>
<dbReference type="EMBL" id="JANBQB010000173">
    <property type="protein sequence ID" value="KAJ1980338.1"/>
    <property type="molecule type" value="Genomic_DNA"/>
</dbReference>
<keyword evidence="2" id="KW-1185">Reference proteome</keyword>
<protein>
    <submittedName>
        <fullName evidence="1">Uncharacterized protein</fullName>
    </submittedName>
</protein>